<protein>
    <submittedName>
        <fullName evidence="1">Uncharacterized protein</fullName>
    </submittedName>
</protein>
<dbReference type="KEGG" id="nfl:COO91_02008"/>
<sequence>MSTDCNSISFLLILFFHPGLKRLPVCLYLYSLRVHTSVNSTRHRSSI</sequence>
<evidence type="ECO:0000313" key="1">
    <source>
        <dbReference type="EMBL" id="AUB36107.1"/>
    </source>
</evidence>
<name>A0A2K8SL19_9NOSO</name>
<accession>A0A2K8SL19</accession>
<gene>
    <name evidence="1" type="ORF">COO91_02008</name>
</gene>
<dbReference type="AlphaFoldDB" id="A0A2K8SL19"/>
<proteinExistence type="predicted"/>
<reference evidence="1 2" key="1">
    <citation type="submission" date="2017-11" db="EMBL/GenBank/DDBJ databases">
        <title>Complete genome of a free-living desiccation-tolerant cyanobacterium and its photosynthetic adaptation to extreme terrestrial habitat.</title>
        <authorList>
            <person name="Shang J."/>
        </authorList>
    </citation>
    <scope>NUCLEOTIDE SEQUENCE [LARGE SCALE GENOMIC DNA]</scope>
    <source>
        <strain evidence="1 2">CCNUN1</strain>
    </source>
</reference>
<dbReference type="Proteomes" id="UP000232003">
    <property type="component" value="Chromosome"/>
</dbReference>
<organism evidence="1 2">
    <name type="scientific">Nostoc flagelliforme CCNUN1</name>
    <dbReference type="NCBI Taxonomy" id="2038116"/>
    <lineage>
        <taxon>Bacteria</taxon>
        <taxon>Bacillati</taxon>
        <taxon>Cyanobacteriota</taxon>
        <taxon>Cyanophyceae</taxon>
        <taxon>Nostocales</taxon>
        <taxon>Nostocaceae</taxon>
        <taxon>Nostoc</taxon>
    </lineage>
</organism>
<keyword evidence="2" id="KW-1185">Reference proteome</keyword>
<dbReference type="EMBL" id="CP024785">
    <property type="protein sequence ID" value="AUB36107.1"/>
    <property type="molecule type" value="Genomic_DNA"/>
</dbReference>
<evidence type="ECO:0000313" key="2">
    <source>
        <dbReference type="Proteomes" id="UP000232003"/>
    </source>
</evidence>